<gene>
    <name evidence="1" type="ORF">AB205_0207210</name>
</gene>
<reference evidence="2" key="1">
    <citation type="journal article" date="2017" name="Nat. Commun.">
        <title>The North American bullfrog draft genome provides insight into hormonal regulation of long noncoding RNA.</title>
        <authorList>
            <person name="Hammond S.A."/>
            <person name="Warren R.L."/>
            <person name="Vandervalk B.P."/>
            <person name="Kucuk E."/>
            <person name="Khan H."/>
            <person name="Gibb E.A."/>
            <person name="Pandoh P."/>
            <person name="Kirk H."/>
            <person name="Zhao Y."/>
            <person name="Jones M."/>
            <person name="Mungall A.J."/>
            <person name="Coope R."/>
            <person name="Pleasance S."/>
            <person name="Moore R.A."/>
            <person name="Holt R.A."/>
            <person name="Round J.M."/>
            <person name="Ohora S."/>
            <person name="Walle B.V."/>
            <person name="Veldhoen N."/>
            <person name="Helbing C.C."/>
            <person name="Birol I."/>
        </authorList>
    </citation>
    <scope>NUCLEOTIDE SEQUENCE [LARGE SCALE GENOMIC DNA]</scope>
</reference>
<feature type="non-terminal residue" evidence="1">
    <location>
        <position position="31"/>
    </location>
</feature>
<dbReference type="AlphaFoldDB" id="A0A2G9QEU9"/>
<dbReference type="EMBL" id="KZ019590">
    <property type="protein sequence ID" value="PIO14159.1"/>
    <property type="molecule type" value="Genomic_DNA"/>
</dbReference>
<protein>
    <submittedName>
        <fullName evidence="1">Uncharacterized protein</fullName>
    </submittedName>
</protein>
<name>A0A2G9QEU9_AQUCT</name>
<evidence type="ECO:0000313" key="2">
    <source>
        <dbReference type="Proteomes" id="UP000228934"/>
    </source>
</evidence>
<proteinExistence type="predicted"/>
<organism evidence="1 2">
    <name type="scientific">Aquarana catesbeiana</name>
    <name type="common">American bullfrog</name>
    <name type="synonym">Rana catesbeiana</name>
    <dbReference type="NCBI Taxonomy" id="8400"/>
    <lineage>
        <taxon>Eukaryota</taxon>
        <taxon>Metazoa</taxon>
        <taxon>Chordata</taxon>
        <taxon>Craniata</taxon>
        <taxon>Vertebrata</taxon>
        <taxon>Euteleostomi</taxon>
        <taxon>Amphibia</taxon>
        <taxon>Batrachia</taxon>
        <taxon>Anura</taxon>
        <taxon>Neobatrachia</taxon>
        <taxon>Ranoidea</taxon>
        <taxon>Ranidae</taxon>
        <taxon>Aquarana</taxon>
    </lineage>
</organism>
<evidence type="ECO:0000313" key="1">
    <source>
        <dbReference type="EMBL" id="PIO14159.1"/>
    </source>
</evidence>
<sequence>MYLFCVCNPFLIMLVCERKRLHSQNMSIDGP</sequence>
<dbReference type="Proteomes" id="UP000228934">
    <property type="component" value="Unassembled WGS sequence"/>
</dbReference>
<accession>A0A2G9QEU9</accession>
<keyword evidence="2" id="KW-1185">Reference proteome</keyword>